<feature type="compositionally biased region" description="Basic residues" evidence="1">
    <location>
        <begin position="1528"/>
        <end position="1537"/>
    </location>
</feature>
<keyword evidence="4" id="KW-1185">Reference proteome</keyword>
<comment type="caution">
    <text evidence="3">The sequence shown here is derived from an EMBL/GenBank/DDBJ whole genome shotgun (WGS) entry which is preliminary data.</text>
</comment>
<proteinExistence type="predicted"/>
<dbReference type="EMBL" id="PPTA01000012">
    <property type="protein sequence ID" value="TFA99949.1"/>
    <property type="molecule type" value="Genomic_DNA"/>
</dbReference>
<dbReference type="InterPro" id="IPR027417">
    <property type="entry name" value="P-loop_NTPase"/>
</dbReference>
<evidence type="ECO:0000313" key="3">
    <source>
        <dbReference type="EMBL" id="TFA99949.1"/>
    </source>
</evidence>
<dbReference type="RefSeq" id="XP_073556151.1">
    <property type="nucleotide sequence ID" value="XM_073705506.1"/>
</dbReference>
<reference evidence="3 4" key="1">
    <citation type="submission" date="2018-01" db="EMBL/GenBank/DDBJ databases">
        <title>Genome characterization of the sugarcane-associated fungus Trichoderma ghanense CCMA-1212 and their application in lignocelulose bioconversion.</title>
        <authorList>
            <person name="Steindorff A.S."/>
            <person name="Mendes T.D."/>
            <person name="Vilela E.S.D."/>
            <person name="Rodrigues D.S."/>
            <person name="Formighieri E.F."/>
            <person name="Melo I.S."/>
            <person name="Favaro L.C.L."/>
        </authorList>
    </citation>
    <scope>NUCLEOTIDE SEQUENCE [LARGE SCALE GENOMIC DNA]</scope>
    <source>
        <strain evidence="3 4">CCMA-1212</strain>
    </source>
</reference>
<dbReference type="GeneID" id="300579956"/>
<dbReference type="Proteomes" id="UP001642720">
    <property type="component" value="Unassembled WGS sequence"/>
</dbReference>
<organism evidence="3 4">
    <name type="scientific">Trichoderma ghanense</name>
    <dbReference type="NCBI Taxonomy" id="65468"/>
    <lineage>
        <taxon>Eukaryota</taxon>
        <taxon>Fungi</taxon>
        <taxon>Dikarya</taxon>
        <taxon>Ascomycota</taxon>
        <taxon>Pezizomycotina</taxon>
        <taxon>Sordariomycetes</taxon>
        <taxon>Hypocreomycetidae</taxon>
        <taxon>Hypocreales</taxon>
        <taxon>Hypocreaceae</taxon>
        <taxon>Trichoderma</taxon>
    </lineage>
</organism>
<sequence length="1555" mass="173647">MDEVNDDHFRTCSRLLTLAIRSMPEGFSALMARSEEDEGKEHIEITEALTDDDTRIIAVKSRSSSWDVSPTELLSDRLKEQLPWYLEDYAQLDPLDTSRAKSVAEELGGYGRRLFNALEFERLRDKLNESTSLLTISVHHSTHTSAFPETLWEALEEPSLWSAQGIHAQVIVRRVFQGEPRIRVRVRKTFNILYVVARPMTPESTNSIDPNAYIDHRLLSKAVVQTISAMQDDSVQVELQMVRPGTFKAFKDHLTRVRDAIGRPGYFDLVHLDMHGRVESDEEGERYQLGFLDGDTLGTQWIDAPHIAQLLEWHGIPAALLNACESANTRQRGDTNLAQALVQHGVAFVVAMSFKLSTSAAQIFIQAFYRKLLAGYPNYNTAVLAGRNALRSEPTRDARLGLRLPVQDWAVPVLYIDTANTVLTANYTGNQLMTMYTLEGQLYSPFDTIAPERARAMQRAADSPTPYHVPDLDTVMGVLDPAFIGRDFEILWIETLLCRANILRIYGLPSVGKTCLAKHLGAWWTRTYFSYFVRILHCSSPDYLSRLDELVAGRSTIFGVEMLTAPQPTDPSYVPKPPRMVIFDGLDELDASSVNNNGDLRFNRTCEALPSLMASGAKLVFISRKPRLGLESSQPDSALATTLKEAVSFELKAFSPPDAAAFGSKLLADKGETIGREDVVDLQCIYEELDNLPGAIERVMVHCSLREESDHPRRVLEKLRAGIPLNEIAYKDTAMEMINACAAGGVNMQLSMLFIAPFSHRILNSQANDDLLDYLSWPVRYEGFVSQVDASDPAVEATRRIIGEHGRTAEFAGIMTNDSEGVSFTRQYILLENLLDAIQTFTSLGYIIPETRGSSTGIWIHPMLTAFLRHHLRVKIPQMKPRIERSFVHFMLNKKFSPESWIHGMDSIPEPGQVSVREFLDVRIQREPWNYVNAVILGADLINEEQGGGVIITLVDYLDALRHILIALGGTDAEKWFDVVIPVGERVVNKYFLGPRQEAFTQTYSDKELEAVLSILKDLSSREIRVKRQAGHRLASKYLRQAVDIGERHRLVGKSKDLLDRCKDSLRWLTGGDDRPEAPGPAEAGLPADYIDLQDLASSSRYATTGNEAVLKDFRAYLSVLQAALRSGRVLTSGWERQLLECLDIDRNDDEFAEIALAYGRYIDHENNAQLSELCFQIERQIARQSYAEAKRLALDGLERSLDSGNKYGEFDFRRYLMEISECASSEGLGGTAAAQLGVLRALAHTIGIGTAEWCVCWRHIVRAERAVAGKYMAAARKSYLLALQEAYSACEDTKTHFVKVADELAAKEILSEATLRFLELCRQQTLLTGSSYDPKAFLFLLRSLFKTEPSSEFFLGSTIFQYDAGALQDLEALSGLSETALLGPLIRAYLVLLDASVADHTTGKGEPPDLGEIARRQQHSLFCTAGDGDATEATTSRTAATFSVTDQRSSSWMDSQIREAASYADCVKRTIPPWGRFASVRYAITAGDDELIPVIVGPDSSDDEVEPDSSDDVEPDSSGDEVQPERRRGRRLKSRKTAAEVRAKLEKLRIKAEK</sequence>
<gene>
    <name evidence="3" type="ORF">CCMA1212_008371</name>
</gene>
<dbReference type="InterPro" id="IPR024983">
    <property type="entry name" value="CHAT_dom"/>
</dbReference>
<name>A0ABY2GXM4_9HYPO</name>
<evidence type="ECO:0000259" key="2">
    <source>
        <dbReference type="Pfam" id="PF12770"/>
    </source>
</evidence>
<dbReference type="SUPFAM" id="SSF52540">
    <property type="entry name" value="P-loop containing nucleoside triphosphate hydrolases"/>
    <property type="match status" value="1"/>
</dbReference>
<accession>A0ABY2GXM4</accession>
<evidence type="ECO:0000256" key="1">
    <source>
        <dbReference type="SAM" id="MobiDB-lite"/>
    </source>
</evidence>
<feature type="compositionally biased region" description="Acidic residues" evidence="1">
    <location>
        <begin position="1501"/>
        <end position="1520"/>
    </location>
</feature>
<evidence type="ECO:0000313" key="4">
    <source>
        <dbReference type="Proteomes" id="UP001642720"/>
    </source>
</evidence>
<dbReference type="Pfam" id="PF12770">
    <property type="entry name" value="CHAT"/>
    <property type="match status" value="1"/>
</dbReference>
<protein>
    <recommendedName>
        <fullName evidence="2">CHAT domain-containing protein</fullName>
    </recommendedName>
</protein>
<feature type="domain" description="CHAT" evidence="2">
    <location>
        <begin position="225"/>
        <end position="410"/>
    </location>
</feature>
<feature type="region of interest" description="Disordered" evidence="1">
    <location>
        <begin position="1497"/>
        <end position="1539"/>
    </location>
</feature>